<proteinExistence type="predicted"/>
<feature type="coiled-coil region" evidence="1">
    <location>
        <begin position="60"/>
        <end position="137"/>
    </location>
</feature>
<dbReference type="OrthoDB" id="2265577at2759"/>
<name>A0A163K9H4_ABSGL</name>
<dbReference type="Proteomes" id="UP000078561">
    <property type="component" value="Unassembled WGS sequence"/>
</dbReference>
<evidence type="ECO:0000256" key="2">
    <source>
        <dbReference type="SAM" id="MobiDB-lite"/>
    </source>
</evidence>
<dbReference type="OMA" id="PEPQHIC"/>
<accession>A0A163K9H4</accession>
<feature type="region of interest" description="Disordered" evidence="2">
    <location>
        <begin position="305"/>
        <end position="373"/>
    </location>
</feature>
<keyword evidence="1" id="KW-0175">Coiled coil</keyword>
<sequence>MDRLSLVDVAEVTHHSSDTLHNLMNYSMPNSMTSLELPDDIPTTLPSRRQIQHADVHTRLRQLEHDMEQLTLSNVRLLRTNRILKLDCDRLVDEQTQTLKQEIQELRRMNVQLQRSNRLLQDDMAVKTEELQSVRNDQIRQMKNVGPEYEYLVQMIHLLYRQIDGKSNCDKTCCYTNLPLSEGFSVLTLPPENEEQRPEAQHICRPVIHSNISRGTLATSLEQENGQLRQQMETIKVEQEDLCLLLKEKDHVAEVLKSELRMKDAIVSQLEKDFERMELEVLDLQKDWHYSGRIIKSESSFSDIHAFPLPPPMPSKDDHHHHLRHHQSTNDDKDDDDDDDDDDDGSMNISISHTLSTTESSPCSPVSQYSLVD</sequence>
<feature type="compositionally biased region" description="Acidic residues" evidence="2">
    <location>
        <begin position="332"/>
        <end position="345"/>
    </location>
</feature>
<evidence type="ECO:0000313" key="3">
    <source>
        <dbReference type="EMBL" id="SAM09136.1"/>
    </source>
</evidence>
<gene>
    <name evidence="3" type="primary">ABSGL_14810.1 scaffold 14966</name>
</gene>
<reference evidence="3" key="1">
    <citation type="submission" date="2016-04" db="EMBL/GenBank/DDBJ databases">
        <authorList>
            <person name="Evans L.H."/>
            <person name="Alamgir A."/>
            <person name="Owens N."/>
            <person name="Weber N.D."/>
            <person name="Virtaneva K."/>
            <person name="Barbian K."/>
            <person name="Babar A."/>
            <person name="Rosenke K."/>
        </authorList>
    </citation>
    <scope>NUCLEOTIDE SEQUENCE [LARGE SCALE GENOMIC DNA]</scope>
    <source>
        <strain evidence="3">CBS 101.48</strain>
    </source>
</reference>
<dbReference type="InParanoid" id="A0A163K9H4"/>
<dbReference type="AlphaFoldDB" id="A0A163K9H4"/>
<dbReference type="EMBL" id="LT554985">
    <property type="protein sequence ID" value="SAM09136.1"/>
    <property type="molecule type" value="Genomic_DNA"/>
</dbReference>
<feature type="compositionally biased region" description="Polar residues" evidence="2">
    <location>
        <begin position="347"/>
        <end position="373"/>
    </location>
</feature>
<evidence type="ECO:0000256" key="1">
    <source>
        <dbReference type="SAM" id="Coils"/>
    </source>
</evidence>
<evidence type="ECO:0000313" key="4">
    <source>
        <dbReference type="Proteomes" id="UP000078561"/>
    </source>
</evidence>
<organism evidence="3">
    <name type="scientific">Absidia glauca</name>
    <name type="common">Pin mould</name>
    <dbReference type="NCBI Taxonomy" id="4829"/>
    <lineage>
        <taxon>Eukaryota</taxon>
        <taxon>Fungi</taxon>
        <taxon>Fungi incertae sedis</taxon>
        <taxon>Mucoromycota</taxon>
        <taxon>Mucoromycotina</taxon>
        <taxon>Mucoromycetes</taxon>
        <taxon>Mucorales</taxon>
        <taxon>Cunninghamellaceae</taxon>
        <taxon>Absidia</taxon>
    </lineage>
</organism>
<keyword evidence="4" id="KW-1185">Reference proteome</keyword>
<protein>
    <submittedName>
        <fullName evidence="3">Uncharacterized protein</fullName>
    </submittedName>
</protein>